<dbReference type="GO" id="GO:0003723">
    <property type="term" value="F:RNA binding"/>
    <property type="evidence" value="ECO:0007669"/>
    <property type="project" value="InterPro"/>
</dbReference>
<dbReference type="InterPro" id="IPR011113">
    <property type="entry name" value="Rho_RNA-bd"/>
</dbReference>
<dbReference type="InterPro" id="IPR011129">
    <property type="entry name" value="CSD"/>
</dbReference>
<dbReference type="Pfam" id="PF07497">
    <property type="entry name" value="Rho_RNA_bind"/>
    <property type="match status" value="1"/>
</dbReference>
<dbReference type="PANTHER" id="PTHR46425">
    <property type="entry name" value="TRANSCRIPTION TERMINATION FACTOR RHO"/>
    <property type="match status" value="1"/>
</dbReference>
<reference evidence="2" key="1">
    <citation type="submission" date="2013-08" db="EMBL/GenBank/DDBJ databases">
        <authorList>
            <person name="Mendez C."/>
            <person name="Richter M."/>
            <person name="Ferrer M."/>
            <person name="Sanchez J."/>
        </authorList>
    </citation>
    <scope>NUCLEOTIDE SEQUENCE</scope>
</reference>
<dbReference type="GO" id="GO:0005524">
    <property type="term" value="F:ATP binding"/>
    <property type="evidence" value="ECO:0007669"/>
    <property type="project" value="InterPro"/>
</dbReference>
<feature type="non-terminal residue" evidence="2">
    <location>
        <position position="1"/>
    </location>
</feature>
<sequence>ARNGENIYGDGVLEILQDGFGFLRSADGSYLAGPDDIYISPSQIRRFNLRTGDTISGLIRPPKDGERYFALLKVGEINFDSPESSRNKVL</sequence>
<protein>
    <submittedName>
        <fullName evidence="2">Transcription termination factor Rho</fullName>
    </submittedName>
</protein>
<dbReference type="GO" id="GO:0006353">
    <property type="term" value="P:DNA-templated transcription termination"/>
    <property type="evidence" value="ECO:0007669"/>
    <property type="project" value="InterPro"/>
</dbReference>
<evidence type="ECO:0000313" key="2">
    <source>
        <dbReference type="EMBL" id="EQD69364.1"/>
    </source>
</evidence>
<accession>T1CM12</accession>
<dbReference type="Gene3D" id="2.40.50.140">
    <property type="entry name" value="Nucleic acid-binding proteins"/>
    <property type="match status" value="1"/>
</dbReference>
<dbReference type="FunFam" id="2.40.50.140:FF:000010">
    <property type="entry name" value="Transcription termination factor Rho"/>
    <property type="match status" value="1"/>
</dbReference>
<proteinExistence type="predicted"/>
<organism evidence="2">
    <name type="scientific">mine drainage metagenome</name>
    <dbReference type="NCBI Taxonomy" id="410659"/>
    <lineage>
        <taxon>unclassified sequences</taxon>
        <taxon>metagenomes</taxon>
        <taxon>ecological metagenomes</taxon>
    </lineage>
</organism>
<dbReference type="SUPFAM" id="SSF50249">
    <property type="entry name" value="Nucleic acid-binding proteins"/>
    <property type="match status" value="1"/>
</dbReference>
<dbReference type="InterPro" id="IPR012340">
    <property type="entry name" value="NA-bd_OB-fold"/>
</dbReference>
<dbReference type="CDD" id="cd04459">
    <property type="entry name" value="Rho_CSD"/>
    <property type="match status" value="1"/>
</dbReference>
<gene>
    <name evidence="2" type="ORF">B2A_00100</name>
</gene>
<reference evidence="2" key="2">
    <citation type="journal article" date="2014" name="ISME J.">
        <title>Microbial stratification in low pH oxic and suboxic macroscopic growths along an acid mine drainage.</title>
        <authorList>
            <person name="Mendez-Garcia C."/>
            <person name="Mesa V."/>
            <person name="Sprenger R.R."/>
            <person name="Richter M."/>
            <person name="Diez M.S."/>
            <person name="Solano J."/>
            <person name="Bargiela R."/>
            <person name="Golyshina O.V."/>
            <person name="Manteca A."/>
            <person name="Ramos J.L."/>
            <person name="Gallego J.R."/>
            <person name="Llorente I."/>
            <person name="Martins Dos Santos V.A."/>
            <person name="Jensen O.N."/>
            <person name="Pelaez A.I."/>
            <person name="Sanchez J."/>
            <person name="Ferrer M."/>
        </authorList>
    </citation>
    <scope>NUCLEOTIDE SEQUENCE</scope>
</reference>
<dbReference type="PROSITE" id="PS51856">
    <property type="entry name" value="RHO_RNA_BD"/>
    <property type="match status" value="1"/>
</dbReference>
<dbReference type="EMBL" id="AUZZ01000073">
    <property type="protein sequence ID" value="EQD69364.1"/>
    <property type="molecule type" value="Genomic_DNA"/>
</dbReference>
<dbReference type="InterPro" id="IPR004665">
    <property type="entry name" value="Term_rho"/>
</dbReference>
<feature type="domain" description="Rho RNA-BD" evidence="1">
    <location>
        <begin position="6"/>
        <end position="81"/>
    </location>
</feature>
<name>T1CM12_9ZZZZ</name>
<dbReference type="SMART" id="SM00357">
    <property type="entry name" value="CSP"/>
    <property type="match status" value="1"/>
</dbReference>
<dbReference type="PANTHER" id="PTHR46425:SF1">
    <property type="entry name" value="TRANSCRIPTION TERMINATION FACTOR RHO"/>
    <property type="match status" value="1"/>
</dbReference>
<dbReference type="AlphaFoldDB" id="T1CM12"/>
<comment type="caution">
    <text evidence="2">The sequence shown here is derived from an EMBL/GenBank/DDBJ whole genome shotgun (WGS) entry which is preliminary data.</text>
</comment>
<dbReference type="GO" id="GO:0008186">
    <property type="term" value="F:ATP-dependent activity, acting on RNA"/>
    <property type="evidence" value="ECO:0007669"/>
    <property type="project" value="InterPro"/>
</dbReference>
<feature type="non-terminal residue" evidence="2">
    <location>
        <position position="90"/>
    </location>
</feature>
<evidence type="ECO:0000259" key="1">
    <source>
        <dbReference type="PROSITE" id="PS51856"/>
    </source>
</evidence>